<gene>
    <name evidence="1" type="ORF">BpHYR1_049729</name>
</gene>
<dbReference type="AlphaFoldDB" id="A0A3M7SB21"/>
<name>A0A3M7SB21_BRAPC</name>
<accession>A0A3M7SB21</accession>
<evidence type="ECO:0000313" key="1">
    <source>
        <dbReference type="EMBL" id="RNA32768.1"/>
    </source>
</evidence>
<dbReference type="Proteomes" id="UP000276133">
    <property type="component" value="Unassembled WGS sequence"/>
</dbReference>
<dbReference type="OrthoDB" id="10189371at2759"/>
<evidence type="ECO:0000313" key="2">
    <source>
        <dbReference type="Proteomes" id="UP000276133"/>
    </source>
</evidence>
<dbReference type="EMBL" id="REGN01001752">
    <property type="protein sequence ID" value="RNA32768.1"/>
    <property type="molecule type" value="Genomic_DNA"/>
</dbReference>
<evidence type="ECO:0008006" key="3">
    <source>
        <dbReference type="Google" id="ProtNLM"/>
    </source>
</evidence>
<reference evidence="1 2" key="1">
    <citation type="journal article" date="2018" name="Sci. Rep.">
        <title>Genomic signatures of local adaptation to the degree of environmental predictability in rotifers.</title>
        <authorList>
            <person name="Franch-Gras L."/>
            <person name="Hahn C."/>
            <person name="Garcia-Roger E.M."/>
            <person name="Carmona M.J."/>
            <person name="Serra M."/>
            <person name="Gomez A."/>
        </authorList>
    </citation>
    <scope>NUCLEOTIDE SEQUENCE [LARGE SCALE GENOMIC DNA]</scope>
    <source>
        <strain evidence="1">HYR1</strain>
    </source>
</reference>
<dbReference type="Gene3D" id="2.20.25.240">
    <property type="match status" value="1"/>
</dbReference>
<protein>
    <recommendedName>
        <fullName evidence="3">FLYWCH-type domain-containing protein</fullName>
    </recommendedName>
</protein>
<organism evidence="1 2">
    <name type="scientific">Brachionus plicatilis</name>
    <name type="common">Marine rotifer</name>
    <name type="synonym">Brachionus muelleri</name>
    <dbReference type="NCBI Taxonomy" id="10195"/>
    <lineage>
        <taxon>Eukaryota</taxon>
        <taxon>Metazoa</taxon>
        <taxon>Spiralia</taxon>
        <taxon>Gnathifera</taxon>
        <taxon>Rotifera</taxon>
        <taxon>Eurotatoria</taxon>
        <taxon>Monogononta</taxon>
        <taxon>Pseudotrocha</taxon>
        <taxon>Ploima</taxon>
        <taxon>Brachionidae</taxon>
        <taxon>Brachionus</taxon>
    </lineage>
</organism>
<proteinExistence type="predicted"/>
<keyword evidence="2" id="KW-1185">Reference proteome</keyword>
<sequence>MIHELNNYFFRILTTNDGNVFWRCTVTCCNVRCTTFGDKIGQKYAVNISDELVHCHEPDTSKFANLEKRRLLKEKASVSDEPAGKIISQYVSELKTPEEIVNSPSKDADRQAINRVKKKTQPSYPPEPETLSLINITNELEYTKFMLKLMNFILISKKIMLVILKQLKLVVLEELSIRLFIQAYIPTRKIDVFEYVYVYSTSPIVQSVFWVRIESVYIGYKIQTGQGLSSLNAFFS</sequence>
<comment type="caution">
    <text evidence="1">The sequence shown here is derived from an EMBL/GenBank/DDBJ whole genome shotgun (WGS) entry which is preliminary data.</text>
</comment>